<dbReference type="NCBIfam" id="TIGR02937">
    <property type="entry name" value="sigma70-ECF"/>
    <property type="match status" value="1"/>
</dbReference>
<dbReference type="PANTHER" id="PTHR43133">
    <property type="entry name" value="RNA POLYMERASE ECF-TYPE SIGMA FACTO"/>
    <property type="match status" value="1"/>
</dbReference>
<keyword evidence="8" id="KW-1185">Reference proteome</keyword>
<evidence type="ECO:0000256" key="4">
    <source>
        <dbReference type="ARBA" id="ARBA00023163"/>
    </source>
</evidence>
<dbReference type="InterPro" id="IPR039425">
    <property type="entry name" value="RNA_pol_sigma-70-like"/>
</dbReference>
<dbReference type="Gene3D" id="1.10.1740.10">
    <property type="match status" value="1"/>
</dbReference>
<accession>A0A561PCD1</accession>
<dbReference type="Proteomes" id="UP000320811">
    <property type="component" value="Unassembled WGS sequence"/>
</dbReference>
<evidence type="ECO:0000256" key="1">
    <source>
        <dbReference type="ARBA" id="ARBA00010641"/>
    </source>
</evidence>
<keyword evidence="2" id="KW-0805">Transcription regulation</keyword>
<feature type="domain" description="RNA polymerase sigma factor 70 region 4 type 2" evidence="6">
    <location>
        <begin position="121"/>
        <end position="173"/>
    </location>
</feature>
<evidence type="ECO:0000313" key="7">
    <source>
        <dbReference type="EMBL" id="TWF35781.1"/>
    </source>
</evidence>
<protein>
    <submittedName>
        <fullName evidence="7">RNA polymerase sigma-70 factor (ECF subfamily)</fullName>
    </submittedName>
</protein>
<name>A0A561PCD1_9BACT</name>
<organism evidence="7 8">
    <name type="scientific">Chitinophaga polysaccharea</name>
    <dbReference type="NCBI Taxonomy" id="1293035"/>
    <lineage>
        <taxon>Bacteria</taxon>
        <taxon>Pseudomonadati</taxon>
        <taxon>Bacteroidota</taxon>
        <taxon>Chitinophagia</taxon>
        <taxon>Chitinophagales</taxon>
        <taxon>Chitinophagaceae</taxon>
        <taxon>Chitinophaga</taxon>
    </lineage>
</organism>
<dbReference type="InterPro" id="IPR007627">
    <property type="entry name" value="RNA_pol_sigma70_r2"/>
</dbReference>
<comment type="caution">
    <text evidence="7">The sequence shown here is derived from an EMBL/GenBank/DDBJ whole genome shotgun (WGS) entry which is preliminary data.</text>
</comment>
<dbReference type="Pfam" id="PF08281">
    <property type="entry name" value="Sigma70_r4_2"/>
    <property type="match status" value="1"/>
</dbReference>
<dbReference type="GO" id="GO:0016987">
    <property type="term" value="F:sigma factor activity"/>
    <property type="evidence" value="ECO:0007669"/>
    <property type="project" value="UniProtKB-KW"/>
</dbReference>
<keyword evidence="4" id="KW-0804">Transcription</keyword>
<dbReference type="SUPFAM" id="SSF88946">
    <property type="entry name" value="Sigma2 domain of RNA polymerase sigma factors"/>
    <property type="match status" value="1"/>
</dbReference>
<evidence type="ECO:0000259" key="6">
    <source>
        <dbReference type="Pfam" id="PF08281"/>
    </source>
</evidence>
<gene>
    <name evidence="7" type="ORF">FHW36_108137</name>
</gene>
<dbReference type="SUPFAM" id="SSF88659">
    <property type="entry name" value="Sigma3 and sigma4 domains of RNA polymerase sigma factors"/>
    <property type="match status" value="1"/>
</dbReference>
<dbReference type="InterPro" id="IPR013249">
    <property type="entry name" value="RNA_pol_sigma70_r4_t2"/>
</dbReference>
<dbReference type="InterPro" id="IPR013324">
    <property type="entry name" value="RNA_pol_sigma_r3/r4-like"/>
</dbReference>
<dbReference type="RefSeq" id="WP_145673017.1">
    <property type="nucleotide sequence ID" value="NZ_VIWO01000008.1"/>
</dbReference>
<keyword evidence="3" id="KW-0731">Sigma factor</keyword>
<dbReference type="PANTHER" id="PTHR43133:SF46">
    <property type="entry name" value="RNA POLYMERASE SIGMA-70 FACTOR ECF SUBFAMILY"/>
    <property type="match status" value="1"/>
</dbReference>
<evidence type="ECO:0000256" key="3">
    <source>
        <dbReference type="ARBA" id="ARBA00023082"/>
    </source>
</evidence>
<dbReference type="GO" id="GO:0003677">
    <property type="term" value="F:DNA binding"/>
    <property type="evidence" value="ECO:0007669"/>
    <property type="project" value="InterPro"/>
</dbReference>
<dbReference type="InterPro" id="IPR014327">
    <property type="entry name" value="RNA_pol_sigma70_bacteroid"/>
</dbReference>
<dbReference type="GO" id="GO:0006352">
    <property type="term" value="P:DNA-templated transcription initiation"/>
    <property type="evidence" value="ECO:0007669"/>
    <property type="project" value="InterPro"/>
</dbReference>
<evidence type="ECO:0000259" key="5">
    <source>
        <dbReference type="Pfam" id="PF04542"/>
    </source>
</evidence>
<dbReference type="Gene3D" id="1.10.10.10">
    <property type="entry name" value="Winged helix-like DNA-binding domain superfamily/Winged helix DNA-binding domain"/>
    <property type="match status" value="1"/>
</dbReference>
<dbReference type="NCBIfam" id="TIGR02985">
    <property type="entry name" value="Sig70_bacteroi1"/>
    <property type="match status" value="1"/>
</dbReference>
<comment type="similarity">
    <text evidence="1">Belongs to the sigma-70 factor family. ECF subfamily.</text>
</comment>
<dbReference type="OrthoDB" id="659361at2"/>
<evidence type="ECO:0000256" key="2">
    <source>
        <dbReference type="ARBA" id="ARBA00023015"/>
    </source>
</evidence>
<sequence>MHDEISEWQHGIHTGDTPALKKLYDHFSPSLFHLALAIIHTREMAEEIVADVFIQVWQKRKHLDQVQNLKWYLYATTRNIALNYLRKYAPHKTSQLDDTVLPAPPAGNTPEDLLIGHEAMQQIYLAINELPPQCRLIFKLVKEDGLKYREVAALLDISVKTVENQVGIALKKLLKIKAQHISNPL</sequence>
<feature type="domain" description="RNA polymerase sigma-70 region 2" evidence="5">
    <location>
        <begin position="23"/>
        <end position="88"/>
    </location>
</feature>
<evidence type="ECO:0000313" key="8">
    <source>
        <dbReference type="Proteomes" id="UP000320811"/>
    </source>
</evidence>
<dbReference type="InterPro" id="IPR036388">
    <property type="entry name" value="WH-like_DNA-bd_sf"/>
</dbReference>
<dbReference type="Pfam" id="PF04542">
    <property type="entry name" value="Sigma70_r2"/>
    <property type="match status" value="1"/>
</dbReference>
<dbReference type="AlphaFoldDB" id="A0A561PCD1"/>
<dbReference type="InterPro" id="IPR014284">
    <property type="entry name" value="RNA_pol_sigma-70_dom"/>
</dbReference>
<proteinExistence type="inferred from homology"/>
<reference evidence="7 8" key="1">
    <citation type="submission" date="2019-06" db="EMBL/GenBank/DDBJ databases">
        <title>Sorghum-associated microbial communities from plants grown in Nebraska, USA.</title>
        <authorList>
            <person name="Schachtman D."/>
        </authorList>
    </citation>
    <scope>NUCLEOTIDE SEQUENCE [LARGE SCALE GENOMIC DNA]</scope>
    <source>
        <strain evidence="7 8">1209</strain>
    </source>
</reference>
<dbReference type="EMBL" id="VIWO01000008">
    <property type="protein sequence ID" value="TWF35781.1"/>
    <property type="molecule type" value="Genomic_DNA"/>
</dbReference>
<dbReference type="InterPro" id="IPR013325">
    <property type="entry name" value="RNA_pol_sigma_r2"/>
</dbReference>